<dbReference type="InterPro" id="IPR015919">
    <property type="entry name" value="Cadherin-like_sf"/>
</dbReference>
<dbReference type="InterPro" id="IPR013783">
    <property type="entry name" value="Ig-like_fold"/>
</dbReference>
<dbReference type="Proteomes" id="UP001595836">
    <property type="component" value="Unassembled WGS sequence"/>
</dbReference>
<evidence type="ECO:0000256" key="1">
    <source>
        <dbReference type="SAM" id="MobiDB-lite"/>
    </source>
</evidence>
<protein>
    <submittedName>
        <fullName evidence="2">Uncharacterized protein</fullName>
    </submittedName>
</protein>
<accession>A0ABV9PM28</accession>
<feature type="compositionally biased region" description="Gly residues" evidence="1">
    <location>
        <begin position="199"/>
        <end position="210"/>
    </location>
</feature>
<gene>
    <name evidence="2" type="ORF">ACFO7U_03940</name>
</gene>
<feature type="compositionally biased region" description="Gly residues" evidence="1">
    <location>
        <begin position="221"/>
        <end position="240"/>
    </location>
</feature>
<sequence length="369" mass="35040">MFQRRPDRTVPRSRSLVLGGALAALAVVGGGTVAAVNSPAEVEAEGIQLTQNAAAQGAAQEMPLGTEVNLDLEPVVAQAAGGTIPDGTTVTVTGLPDGLTQDGWVISGTPTRAGEYDVLVTVSNADVSRSQRVTITVTEGAEGAEGAADPTVASGPSGTTDPSAGTGPATQVEPTLSAVPGERERGGAVGAAEEPGPGDRVGGEGGGDGSGVDNNNDDDGTGGNTGTGGDGEGGTGGDGTGATPDLCSVLGGGQTDASSLAQLLPTMGDEDSASTGLVMVLVNAVVGLLPSVLGDDGPFGDLGSAGEMLCTLAPGLLGGQGGATPADGGAAATTGAPADAQLQGAAASLPIAPTALLGLLTTGAGSLGE</sequence>
<dbReference type="EMBL" id="JBHSHP010000008">
    <property type="protein sequence ID" value="MFC4753931.1"/>
    <property type="molecule type" value="Genomic_DNA"/>
</dbReference>
<feature type="compositionally biased region" description="Polar residues" evidence="1">
    <location>
        <begin position="154"/>
        <end position="174"/>
    </location>
</feature>
<feature type="compositionally biased region" description="Low complexity" evidence="1">
    <location>
        <begin position="139"/>
        <end position="148"/>
    </location>
</feature>
<reference evidence="3" key="1">
    <citation type="journal article" date="2019" name="Int. J. Syst. Evol. Microbiol.">
        <title>The Global Catalogue of Microorganisms (GCM) 10K type strain sequencing project: providing services to taxonomists for standard genome sequencing and annotation.</title>
        <authorList>
            <consortium name="The Broad Institute Genomics Platform"/>
            <consortium name="The Broad Institute Genome Sequencing Center for Infectious Disease"/>
            <person name="Wu L."/>
            <person name="Ma J."/>
        </authorList>
    </citation>
    <scope>NUCLEOTIDE SEQUENCE [LARGE SCALE GENOMIC DNA]</scope>
    <source>
        <strain evidence="3">JCM 11882</strain>
    </source>
</reference>
<keyword evidence="3" id="KW-1185">Reference proteome</keyword>
<name>A0ABV9PM28_9ACTN</name>
<evidence type="ECO:0000313" key="3">
    <source>
        <dbReference type="Proteomes" id="UP001595836"/>
    </source>
</evidence>
<proteinExistence type="predicted"/>
<dbReference type="Gene3D" id="2.60.40.10">
    <property type="entry name" value="Immunoglobulins"/>
    <property type="match status" value="1"/>
</dbReference>
<evidence type="ECO:0000313" key="2">
    <source>
        <dbReference type="EMBL" id="MFC4753931.1"/>
    </source>
</evidence>
<dbReference type="RefSeq" id="WP_344988585.1">
    <property type="nucleotide sequence ID" value="NZ_BAABCD010000005.1"/>
</dbReference>
<organism evidence="2 3">
    <name type="scientific">Dietzia aurantiaca</name>
    <dbReference type="NCBI Taxonomy" id="983873"/>
    <lineage>
        <taxon>Bacteria</taxon>
        <taxon>Bacillati</taxon>
        <taxon>Actinomycetota</taxon>
        <taxon>Actinomycetes</taxon>
        <taxon>Mycobacteriales</taxon>
        <taxon>Dietziaceae</taxon>
        <taxon>Dietzia</taxon>
    </lineage>
</organism>
<comment type="caution">
    <text evidence="2">The sequence shown here is derived from an EMBL/GenBank/DDBJ whole genome shotgun (WGS) entry which is preliminary data.</text>
</comment>
<dbReference type="SUPFAM" id="SSF49313">
    <property type="entry name" value="Cadherin-like"/>
    <property type="match status" value="1"/>
</dbReference>
<feature type="region of interest" description="Disordered" evidence="1">
    <location>
        <begin position="137"/>
        <end position="250"/>
    </location>
</feature>